<dbReference type="SUPFAM" id="SSF56672">
    <property type="entry name" value="DNA/RNA polymerases"/>
    <property type="match status" value="1"/>
</dbReference>
<gene>
    <name evidence="3" type="primary">TY3B-I_495</name>
    <name evidence="3" type="ORF">CK203_024666</name>
</gene>
<dbReference type="CDD" id="cd01647">
    <property type="entry name" value="RT_LTR"/>
    <property type="match status" value="1"/>
</dbReference>
<proteinExistence type="predicted"/>
<dbReference type="PANTHER" id="PTHR48475">
    <property type="entry name" value="RIBONUCLEASE H"/>
    <property type="match status" value="1"/>
</dbReference>
<dbReference type="FunFam" id="3.30.70.270:FF:000020">
    <property type="entry name" value="Transposon Tf2-6 polyprotein-like Protein"/>
    <property type="match status" value="1"/>
</dbReference>
<dbReference type="GO" id="GO:0003676">
    <property type="term" value="F:nucleic acid binding"/>
    <property type="evidence" value="ECO:0007669"/>
    <property type="project" value="InterPro"/>
</dbReference>
<dbReference type="CDD" id="cd09279">
    <property type="entry name" value="RNase_HI_like"/>
    <property type="match status" value="1"/>
</dbReference>
<dbReference type="Pfam" id="PF00078">
    <property type="entry name" value="RVT_1"/>
    <property type="match status" value="1"/>
</dbReference>
<feature type="transmembrane region" description="Helical" evidence="1">
    <location>
        <begin position="866"/>
        <end position="891"/>
    </location>
</feature>
<dbReference type="Gene3D" id="3.10.10.10">
    <property type="entry name" value="HIV Type 1 Reverse Transcriptase, subunit A, domain 1"/>
    <property type="match status" value="1"/>
</dbReference>
<dbReference type="InterPro" id="IPR000477">
    <property type="entry name" value="RT_dom"/>
</dbReference>
<keyword evidence="1" id="KW-1133">Transmembrane helix</keyword>
<reference evidence="3 4" key="1">
    <citation type="journal article" date="2018" name="PLoS Genet.">
        <title>Population sequencing reveals clonal diversity and ancestral inbreeding in the grapevine cultivar Chardonnay.</title>
        <authorList>
            <person name="Roach M.J."/>
            <person name="Johnson D.L."/>
            <person name="Bohlmann J."/>
            <person name="van Vuuren H.J."/>
            <person name="Jones S.J."/>
            <person name="Pretorius I.S."/>
            <person name="Schmidt S.A."/>
            <person name="Borneman A.R."/>
        </authorList>
    </citation>
    <scope>NUCLEOTIDE SEQUENCE [LARGE SCALE GENOMIC DNA]</scope>
    <source>
        <strain evidence="4">cv. Chardonnay</strain>
        <tissue evidence="3">Leaf</tissue>
    </source>
</reference>
<feature type="domain" description="RNase H type-1" evidence="2">
    <location>
        <begin position="352"/>
        <end position="485"/>
    </location>
</feature>
<name>A0A438IUL6_VITVI</name>
<evidence type="ECO:0000313" key="3">
    <source>
        <dbReference type="EMBL" id="RVX00440.1"/>
    </source>
</evidence>
<dbReference type="InterPro" id="IPR043128">
    <property type="entry name" value="Rev_trsase/Diguanyl_cyclase"/>
</dbReference>
<dbReference type="SUPFAM" id="SSF53098">
    <property type="entry name" value="Ribonuclease H-like"/>
    <property type="match status" value="2"/>
</dbReference>
<protein>
    <submittedName>
        <fullName evidence="3">Transposon Ty3-I Gag-Pol polyprotein</fullName>
    </submittedName>
</protein>
<comment type="caution">
    <text evidence="3">The sequence shown here is derived from an EMBL/GenBank/DDBJ whole genome shotgun (WGS) entry which is preliminary data.</text>
</comment>
<keyword evidence="1" id="KW-0472">Membrane</keyword>
<evidence type="ECO:0000256" key="1">
    <source>
        <dbReference type="SAM" id="Phobius"/>
    </source>
</evidence>
<dbReference type="Pfam" id="PF17919">
    <property type="entry name" value="RT_RNaseH_2"/>
    <property type="match status" value="1"/>
</dbReference>
<dbReference type="InterPro" id="IPR002156">
    <property type="entry name" value="RNaseH_domain"/>
</dbReference>
<evidence type="ECO:0000313" key="4">
    <source>
        <dbReference type="Proteomes" id="UP000288805"/>
    </source>
</evidence>
<dbReference type="Gene3D" id="3.30.420.10">
    <property type="entry name" value="Ribonuclease H-like superfamily/Ribonuclease H"/>
    <property type="match status" value="3"/>
</dbReference>
<accession>A0A438IUL6</accession>
<dbReference type="AlphaFoldDB" id="A0A438IUL6"/>
<dbReference type="InterPro" id="IPR043502">
    <property type="entry name" value="DNA/RNA_pol_sf"/>
</dbReference>
<dbReference type="GO" id="GO:0004523">
    <property type="term" value="F:RNA-DNA hybrid ribonuclease activity"/>
    <property type="evidence" value="ECO:0007669"/>
    <property type="project" value="InterPro"/>
</dbReference>
<dbReference type="Pfam" id="PF13456">
    <property type="entry name" value="RVT_3"/>
    <property type="match status" value="1"/>
</dbReference>
<dbReference type="EMBL" id="QGNW01000082">
    <property type="protein sequence ID" value="RVX00440.1"/>
    <property type="molecule type" value="Genomic_DNA"/>
</dbReference>
<dbReference type="PROSITE" id="PS50879">
    <property type="entry name" value="RNASE_H_1"/>
    <property type="match status" value="1"/>
</dbReference>
<keyword evidence="1" id="KW-0812">Transmembrane</keyword>
<organism evidence="3 4">
    <name type="scientific">Vitis vinifera</name>
    <name type="common">Grape</name>
    <dbReference type="NCBI Taxonomy" id="29760"/>
    <lineage>
        <taxon>Eukaryota</taxon>
        <taxon>Viridiplantae</taxon>
        <taxon>Streptophyta</taxon>
        <taxon>Embryophyta</taxon>
        <taxon>Tracheophyta</taxon>
        <taxon>Spermatophyta</taxon>
        <taxon>Magnoliopsida</taxon>
        <taxon>eudicotyledons</taxon>
        <taxon>Gunneridae</taxon>
        <taxon>Pentapetalae</taxon>
        <taxon>rosids</taxon>
        <taxon>Vitales</taxon>
        <taxon>Vitaceae</taxon>
        <taxon>Viteae</taxon>
        <taxon>Vitis</taxon>
    </lineage>
</organism>
<dbReference type="InterPro" id="IPR012337">
    <property type="entry name" value="RNaseH-like_sf"/>
</dbReference>
<dbReference type="Proteomes" id="UP000288805">
    <property type="component" value="Unassembled WGS sequence"/>
</dbReference>
<dbReference type="InterPro" id="IPR041577">
    <property type="entry name" value="RT_RNaseH_2"/>
</dbReference>
<dbReference type="PANTHER" id="PTHR48475:SF1">
    <property type="entry name" value="RNASE H TYPE-1 DOMAIN-CONTAINING PROTEIN"/>
    <property type="match status" value="1"/>
</dbReference>
<sequence>MSGLDPSIVQHRLPLLPHAKPVKQKLRRLHPRWSLQVKETIQKQLSVGFLSVVEYPEWLANVVPVPKKDGKVRVCVDFRDLNKASPKDDFPLPHIDMLVDSTAGHSMLSFMDRFFRYSQVLMAPKDMEKTSFITKWGTYCYRVMPFGLKNAEATYQRAATTLLQDMMHWDVKVLCRRHDSEIPRQTRSPSSSGEVDPDKIRAILDMPAPRIEREVRGFLGRLQYISRFIARLTDICEPIFRLLRKSQPTVWDDQCQRTFERIREYLLSPLILAPPTPGRPLLLYLSVSDVALGCMLAQLDGHSSTETLHDRVFSALDIPGSIVTDHLASLPVSDGRAIDDDFPDEDVAAVTSLTGWRMYFDGAANHSGYGIGVLLISPHGDHIPRSVRLAFSDRHPATNNIVEYEACILGLETALELGIRQIEVFGDSNLVLRQIQGEWKTRDVKFRPYHAYLELLVGRFDDLRYTHLPRAQNQFADALATMASMIDIPVDATVRPLLIESRSAPAYCCLIEDTEIDDGLPWYHDIYHFLRLGVYHEAATAKDKRALRQLAARFVICGETLYRRSADGMLLLCLDRASADRVMREVHAGVCGPHMRGHMLAQMPRVSNTRRSYSRAALRAARTDFTMAIFRMGIDIIGKISPKSSNGHEFILVAIDYFTKWVEAASYARLTSSEVASFIRSHIICRYGVPHEPQTNGVVEAANKNIKRILRRMVETSRDWSYTLLIGIRHGAVLPIEIEMGSLRVALEQQIPEADWAQARFDQLNLLDERRLRAADHVRAYQRKMTHAFKKRVRPRPLQIDDLVLKVIRGLIRDPRGKFKPNWSGPYFIRELTPEGAAWLMDLDGNRFSESTNVDQLKSDPSRVRYSLRIIITHITISSFCFICLLIDIIFTLRILSFLSFLSPYHLGLRYVPCLKTTLRPWDQMSSSAASTWTAPEIHPASSALLDVWMPSCLSIWEPVAHLMPYWGIFFVSDEIYGSSLMSHDR</sequence>
<dbReference type="InterPro" id="IPR036397">
    <property type="entry name" value="RNaseH_sf"/>
</dbReference>
<evidence type="ECO:0000259" key="2">
    <source>
        <dbReference type="PROSITE" id="PS50879"/>
    </source>
</evidence>
<dbReference type="Gene3D" id="3.30.70.270">
    <property type="match status" value="2"/>
</dbReference>